<evidence type="ECO:0000313" key="2">
    <source>
        <dbReference type="EMBL" id="MVA77014.1"/>
    </source>
</evidence>
<dbReference type="Gene3D" id="3.40.50.720">
    <property type="entry name" value="NAD(P)-binding Rossmann-like Domain"/>
    <property type="match status" value="1"/>
</dbReference>
<proteinExistence type="predicted"/>
<dbReference type="AlphaFoldDB" id="A0A6A9UYS6"/>
<evidence type="ECO:0000259" key="1">
    <source>
        <dbReference type="Pfam" id="PF01370"/>
    </source>
</evidence>
<dbReference type="Proteomes" id="UP000435304">
    <property type="component" value="Unassembled WGS sequence"/>
</dbReference>
<dbReference type="SUPFAM" id="SSF51735">
    <property type="entry name" value="NAD(P)-binding Rossmann-fold domains"/>
    <property type="match status" value="1"/>
</dbReference>
<name>A0A6A9UYS6_9ACTN</name>
<dbReference type="PANTHER" id="PTHR43245:SF52">
    <property type="entry name" value="NAD-DEPENDENT EPIMERASE_DEHYDRATASE"/>
    <property type="match status" value="1"/>
</dbReference>
<gene>
    <name evidence="2" type="ORF">GC722_13410</name>
</gene>
<dbReference type="Pfam" id="PF01370">
    <property type="entry name" value="Epimerase"/>
    <property type="match status" value="1"/>
</dbReference>
<dbReference type="InterPro" id="IPR001509">
    <property type="entry name" value="Epimerase_deHydtase"/>
</dbReference>
<comment type="caution">
    <text evidence="2">The sequence shown here is derived from an EMBL/GenBank/DDBJ whole genome shotgun (WGS) entry which is preliminary data.</text>
</comment>
<accession>A0A6A9UYS6</accession>
<dbReference type="InterPro" id="IPR050177">
    <property type="entry name" value="Lipid_A_modif_metabolic_enz"/>
</dbReference>
<dbReference type="InterPro" id="IPR036291">
    <property type="entry name" value="NAD(P)-bd_dom_sf"/>
</dbReference>
<dbReference type="PANTHER" id="PTHR43245">
    <property type="entry name" value="BIFUNCTIONAL POLYMYXIN RESISTANCE PROTEIN ARNA"/>
    <property type="match status" value="1"/>
</dbReference>
<keyword evidence="3" id="KW-1185">Reference proteome</keyword>
<reference evidence="2 3" key="1">
    <citation type="submission" date="2019-12" db="EMBL/GenBank/DDBJ databases">
        <title>Auraticoccus cholistani sp. nov., an actinomycete isolated from soil of Cholistan desert.</title>
        <authorList>
            <person name="Cheema M.T."/>
        </authorList>
    </citation>
    <scope>NUCLEOTIDE SEQUENCE [LARGE SCALE GENOMIC DNA]</scope>
    <source>
        <strain evidence="2 3">F435</strain>
    </source>
</reference>
<dbReference type="RefSeq" id="WP_156611004.1">
    <property type="nucleotide sequence ID" value="NZ_WPCU01000009.1"/>
</dbReference>
<evidence type="ECO:0000313" key="3">
    <source>
        <dbReference type="Proteomes" id="UP000435304"/>
    </source>
</evidence>
<dbReference type="EMBL" id="WPCU01000009">
    <property type="protein sequence ID" value="MVA77014.1"/>
    <property type="molecule type" value="Genomic_DNA"/>
</dbReference>
<protein>
    <submittedName>
        <fullName evidence="2">NAD-dependent epimerase/dehydratase family protein</fullName>
    </submittedName>
</protein>
<feature type="domain" description="NAD-dependent epimerase/dehydratase" evidence="1">
    <location>
        <begin position="5"/>
        <end position="227"/>
    </location>
</feature>
<sequence>MSRVVLVTGVSDDFAARCARALASLPATTVIGVDLVPPRRPLDAVTFVRADIRSPVMTGLITGRGVDTVVHLPRRGPGRSRAAAKELAVLGSMQLLAACQRAPGFRSLVLPSSGEVYGSSPRDPAVFAEDRGHDGGPRSPFAQDCLEVESYARALGQRRDDVTVTILRMAPLMGAGVRSDLTRYLTAPVVPTVAGFDARLQFLHPADGARAVTTAVERCRPGIYNVGAPDVVVLSQLLAWLGRPSVPVPRAVARALRRTRSRTGLVVPEDLDGVTWGRVMDVRRIADELGFQTHWSSRQAAEEFVALASPGVLRRVLDGRGAEEGNEDG</sequence>
<organism evidence="2 3">
    <name type="scientific">Auraticoccus cholistanensis</name>
    <dbReference type="NCBI Taxonomy" id="2656650"/>
    <lineage>
        <taxon>Bacteria</taxon>
        <taxon>Bacillati</taxon>
        <taxon>Actinomycetota</taxon>
        <taxon>Actinomycetes</taxon>
        <taxon>Propionibacteriales</taxon>
        <taxon>Propionibacteriaceae</taxon>
        <taxon>Auraticoccus</taxon>
    </lineage>
</organism>